<evidence type="ECO:0000313" key="14">
    <source>
        <dbReference type="Proteomes" id="UP000294614"/>
    </source>
</evidence>
<keyword evidence="6 9" id="KW-0547">Nucleotide-binding</keyword>
<dbReference type="GO" id="GO:0005524">
    <property type="term" value="F:ATP binding"/>
    <property type="evidence" value="ECO:0007669"/>
    <property type="project" value="UniProtKB-UniRule"/>
</dbReference>
<dbReference type="GO" id="GO:0005737">
    <property type="term" value="C:cytoplasm"/>
    <property type="evidence" value="ECO:0007669"/>
    <property type="project" value="UniProtKB-SubCell"/>
</dbReference>
<dbReference type="GO" id="GO:0004326">
    <property type="term" value="F:tetrahydrofolylpolyglutamate synthase activity"/>
    <property type="evidence" value="ECO:0007669"/>
    <property type="project" value="InterPro"/>
</dbReference>
<keyword evidence="9 10" id="KW-0961">Cell wall biogenesis/degradation</keyword>
<dbReference type="GO" id="GO:0071555">
    <property type="term" value="P:cell wall organization"/>
    <property type="evidence" value="ECO:0007669"/>
    <property type="project" value="UniProtKB-KW"/>
</dbReference>
<comment type="function">
    <text evidence="9 10">Cell wall formation. Catalyzes the addition of glutamate to the nucleotide precursor UDP-N-acetylmuramoyl-L-alanine (UMA).</text>
</comment>
<comment type="catalytic activity">
    <reaction evidence="9 10">
        <text>UDP-N-acetyl-alpha-D-muramoyl-L-alanine + D-glutamate + ATP = UDP-N-acetyl-alpha-D-muramoyl-L-alanyl-D-glutamate + ADP + phosphate + H(+)</text>
        <dbReference type="Rhea" id="RHEA:16429"/>
        <dbReference type="ChEBI" id="CHEBI:15378"/>
        <dbReference type="ChEBI" id="CHEBI:29986"/>
        <dbReference type="ChEBI" id="CHEBI:30616"/>
        <dbReference type="ChEBI" id="CHEBI:43474"/>
        <dbReference type="ChEBI" id="CHEBI:83898"/>
        <dbReference type="ChEBI" id="CHEBI:83900"/>
        <dbReference type="ChEBI" id="CHEBI:456216"/>
        <dbReference type="EC" id="6.3.2.9"/>
    </reaction>
</comment>
<evidence type="ECO:0000259" key="12">
    <source>
        <dbReference type="Pfam" id="PF08245"/>
    </source>
</evidence>
<comment type="similarity">
    <text evidence="9">Belongs to the MurCDEF family.</text>
</comment>
<dbReference type="OrthoDB" id="9809796at2"/>
<keyword evidence="4 9" id="KW-0436">Ligase</keyword>
<evidence type="ECO:0000256" key="1">
    <source>
        <dbReference type="ARBA" id="ARBA00004496"/>
    </source>
</evidence>
<evidence type="ECO:0000256" key="8">
    <source>
        <dbReference type="ARBA" id="ARBA00023306"/>
    </source>
</evidence>
<dbReference type="EMBL" id="SMGG01000008">
    <property type="protein sequence ID" value="TCK58219.1"/>
    <property type="molecule type" value="Genomic_DNA"/>
</dbReference>
<evidence type="ECO:0000256" key="7">
    <source>
        <dbReference type="ARBA" id="ARBA00022840"/>
    </source>
</evidence>
<sequence>MKAAILGYGKSGKAAETLLKLEGYSDITVYDDGDNAFKNISEFTDTYDIVAVSPGVNLRKYPNAPKSFTSEIELAQKRKPAGARVVGITGTNGKSTVTAITAQVLTKAGIKSEACGNIGLTYGECVLGEPQDCYVVELSSFQTGMLHEFQADCAIVTNLAEDHMDRYRDMDDYADDKMNLVKYIKEGGRLIIEDEAYLVKKTSFYKGETVKIDPALKSFPVLDGTKLDFGRFYADISKFPLSGGHNIMNLSYALLAADALCKFNGDVSYLVADLKGLAHRCEYVDTINGVDWINDSKGTNLHSTLTALKGFEKGVNVILGGKDKNGDFSVLVDVLNEKASLVVAYGKAGEKIENTLKDAVKVPVIRVKDMVEAVDVCFKHAKAGEKVVLSPACASFDLYRGFEHRGEHFCELVKALKKG</sequence>
<evidence type="ECO:0000256" key="3">
    <source>
        <dbReference type="ARBA" id="ARBA00022490"/>
    </source>
</evidence>
<dbReference type="SUPFAM" id="SSF53623">
    <property type="entry name" value="MurD-like peptide ligases, catalytic domain"/>
    <property type="match status" value="1"/>
</dbReference>
<keyword evidence="9 10" id="KW-0133">Cell shape</keyword>
<dbReference type="GO" id="GO:0051301">
    <property type="term" value="P:cell division"/>
    <property type="evidence" value="ECO:0007669"/>
    <property type="project" value="UniProtKB-KW"/>
</dbReference>
<dbReference type="Gene3D" id="3.90.190.20">
    <property type="entry name" value="Mur ligase, C-terminal domain"/>
    <property type="match status" value="1"/>
</dbReference>
<dbReference type="GO" id="GO:0008360">
    <property type="term" value="P:regulation of cell shape"/>
    <property type="evidence" value="ECO:0007669"/>
    <property type="project" value="UniProtKB-KW"/>
</dbReference>
<dbReference type="GO" id="GO:0009252">
    <property type="term" value="P:peptidoglycan biosynthetic process"/>
    <property type="evidence" value="ECO:0007669"/>
    <property type="project" value="UniProtKB-UniRule"/>
</dbReference>
<dbReference type="InterPro" id="IPR018109">
    <property type="entry name" value="Folylpolyglutamate_synth_CS"/>
</dbReference>
<comment type="pathway">
    <text evidence="2 9 10">Cell wall biogenesis; peptidoglycan biosynthesis.</text>
</comment>
<dbReference type="RefSeq" id="WP_132874697.1">
    <property type="nucleotide sequence ID" value="NZ_SMGG01000008.1"/>
</dbReference>
<evidence type="ECO:0000256" key="10">
    <source>
        <dbReference type="RuleBase" id="RU003664"/>
    </source>
</evidence>
<keyword evidence="7 9" id="KW-0067">ATP-binding</keyword>
<keyword evidence="5 9" id="KW-0132">Cell division</keyword>
<dbReference type="InterPro" id="IPR013221">
    <property type="entry name" value="Mur_ligase_cen"/>
</dbReference>
<dbReference type="InterPro" id="IPR036565">
    <property type="entry name" value="Mur-like_cat_sf"/>
</dbReference>
<gene>
    <name evidence="9" type="primary">murD</name>
    <name evidence="13" type="ORF">C8D98_2734</name>
</gene>
<reference evidence="13 14" key="1">
    <citation type="submission" date="2019-03" db="EMBL/GenBank/DDBJ databases">
        <title>Genomic Encyclopedia of Type Strains, Phase IV (KMG-IV): sequencing the most valuable type-strain genomes for metagenomic binning, comparative biology and taxonomic classification.</title>
        <authorList>
            <person name="Goeker M."/>
        </authorList>
    </citation>
    <scope>NUCLEOTIDE SEQUENCE [LARGE SCALE GENOMIC DNA]</scope>
    <source>
        <strain evidence="13 14">DSM 24984</strain>
    </source>
</reference>
<feature type="domain" description="Mur ligase central" evidence="12">
    <location>
        <begin position="88"/>
        <end position="257"/>
    </location>
</feature>
<evidence type="ECO:0000313" key="13">
    <source>
        <dbReference type="EMBL" id="TCK58219.1"/>
    </source>
</evidence>
<protein>
    <recommendedName>
        <fullName evidence="9 10">UDP-N-acetylmuramoylalanine--D-glutamate ligase</fullName>
        <ecNumber evidence="9 10">6.3.2.9</ecNumber>
    </recommendedName>
    <alternativeName>
        <fullName evidence="9">D-glutamic acid-adding enzyme</fullName>
    </alternativeName>
    <alternativeName>
        <fullName evidence="9">UDP-N-acetylmuramoyl-L-alanyl-D-glutamate synthetase</fullName>
    </alternativeName>
</protein>
<dbReference type="InterPro" id="IPR036615">
    <property type="entry name" value="Mur_ligase_C_dom_sf"/>
</dbReference>
<keyword evidence="3 9" id="KW-0963">Cytoplasm</keyword>
<evidence type="ECO:0000256" key="4">
    <source>
        <dbReference type="ARBA" id="ARBA00022598"/>
    </source>
</evidence>
<dbReference type="EC" id="6.3.2.9" evidence="9 10"/>
<accession>A0A4R1K5C1</accession>
<dbReference type="PANTHER" id="PTHR43692:SF1">
    <property type="entry name" value="UDP-N-ACETYLMURAMOYLALANINE--D-GLUTAMATE LIGASE"/>
    <property type="match status" value="1"/>
</dbReference>
<dbReference type="GO" id="GO:0008764">
    <property type="term" value="F:UDP-N-acetylmuramoylalanine-D-glutamate ligase activity"/>
    <property type="evidence" value="ECO:0007669"/>
    <property type="project" value="UniProtKB-UniRule"/>
</dbReference>
<dbReference type="SUPFAM" id="SSF53244">
    <property type="entry name" value="MurD-like peptide ligases, peptide-binding domain"/>
    <property type="match status" value="1"/>
</dbReference>
<dbReference type="InterPro" id="IPR005762">
    <property type="entry name" value="MurD"/>
</dbReference>
<dbReference type="AlphaFoldDB" id="A0A4R1K5C1"/>
<dbReference type="HAMAP" id="MF_00639">
    <property type="entry name" value="MurD"/>
    <property type="match status" value="1"/>
</dbReference>
<comment type="subcellular location">
    <subcellularLocation>
        <location evidence="1 9 10">Cytoplasm</location>
    </subcellularLocation>
</comment>
<dbReference type="Pfam" id="PF02875">
    <property type="entry name" value="Mur_ligase_C"/>
    <property type="match status" value="1"/>
</dbReference>
<comment type="caution">
    <text evidence="13">The sequence shown here is derived from an EMBL/GenBank/DDBJ whole genome shotgun (WGS) entry which is preliminary data.</text>
</comment>
<dbReference type="Gene3D" id="3.40.1190.10">
    <property type="entry name" value="Mur-like, catalytic domain"/>
    <property type="match status" value="1"/>
</dbReference>
<evidence type="ECO:0000259" key="11">
    <source>
        <dbReference type="Pfam" id="PF02875"/>
    </source>
</evidence>
<dbReference type="PANTHER" id="PTHR43692">
    <property type="entry name" value="UDP-N-ACETYLMURAMOYLALANINE--D-GLUTAMATE LIGASE"/>
    <property type="match status" value="1"/>
</dbReference>
<keyword evidence="9 10" id="KW-0573">Peptidoglycan synthesis</keyword>
<feature type="domain" description="Mur ligase C-terminal" evidence="11">
    <location>
        <begin position="279"/>
        <end position="393"/>
    </location>
</feature>
<dbReference type="InterPro" id="IPR004101">
    <property type="entry name" value="Mur_ligase_C"/>
</dbReference>
<keyword evidence="8 9" id="KW-0131">Cell cycle</keyword>
<name>A0A4R1K5C1_9BACT</name>
<dbReference type="NCBIfam" id="TIGR01087">
    <property type="entry name" value="murD"/>
    <property type="match status" value="1"/>
</dbReference>
<dbReference type="Pfam" id="PF08245">
    <property type="entry name" value="Mur_ligase_M"/>
    <property type="match status" value="1"/>
</dbReference>
<evidence type="ECO:0000256" key="5">
    <source>
        <dbReference type="ARBA" id="ARBA00022618"/>
    </source>
</evidence>
<proteinExistence type="inferred from homology"/>
<feature type="binding site" evidence="9">
    <location>
        <begin position="90"/>
        <end position="96"/>
    </location>
    <ligand>
        <name>ATP</name>
        <dbReference type="ChEBI" id="CHEBI:30616"/>
    </ligand>
</feature>
<dbReference type="PROSITE" id="PS01011">
    <property type="entry name" value="FOLYLPOLYGLU_SYNT_1"/>
    <property type="match status" value="1"/>
</dbReference>
<organism evidence="13 14">
    <name type="scientific">Seleniivibrio woodruffii</name>
    <dbReference type="NCBI Taxonomy" id="1078050"/>
    <lineage>
        <taxon>Bacteria</taxon>
        <taxon>Pseudomonadati</taxon>
        <taxon>Deferribacterota</taxon>
        <taxon>Deferribacteres</taxon>
        <taxon>Deferribacterales</taxon>
        <taxon>Geovibrionaceae</taxon>
        <taxon>Seleniivibrio</taxon>
    </lineage>
</organism>
<dbReference type="Proteomes" id="UP000294614">
    <property type="component" value="Unassembled WGS sequence"/>
</dbReference>
<evidence type="ECO:0000256" key="9">
    <source>
        <dbReference type="HAMAP-Rule" id="MF_00639"/>
    </source>
</evidence>
<keyword evidence="14" id="KW-1185">Reference proteome</keyword>
<evidence type="ECO:0000256" key="6">
    <source>
        <dbReference type="ARBA" id="ARBA00022741"/>
    </source>
</evidence>
<dbReference type="UniPathway" id="UPA00219"/>
<evidence type="ECO:0000256" key="2">
    <source>
        <dbReference type="ARBA" id="ARBA00004752"/>
    </source>
</evidence>